<name>A0A563W089_9CYAN</name>
<organism evidence="1 2">
    <name type="scientific">Hyella patelloides LEGE 07179</name>
    <dbReference type="NCBI Taxonomy" id="945734"/>
    <lineage>
        <taxon>Bacteria</taxon>
        <taxon>Bacillati</taxon>
        <taxon>Cyanobacteriota</taxon>
        <taxon>Cyanophyceae</taxon>
        <taxon>Pleurocapsales</taxon>
        <taxon>Hyellaceae</taxon>
        <taxon>Hyella</taxon>
    </lineage>
</organism>
<dbReference type="EMBL" id="CAACVJ010000501">
    <property type="protein sequence ID" value="VEP17099.1"/>
    <property type="molecule type" value="Genomic_DNA"/>
</dbReference>
<gene>
    <name evidence="1" type="ORF">H1P_550010</name>
</gene>
<protein>
    <submittedName>
        <fullName evidence="1">Uncharacterized protein</fullName>
    </submittedName>
</protein>
<proteinExistence type="predicted"/>
<sequence>MLKSSNRNFSHLNDVFGNNIDSSDNLTKLQNQFANGTLRPEVKFVSSEVLTDDDGNIRDAAFDQDSQTILLSEDLDAAGIESSIGQEIGHWWDVQLNSTEDTTTSDGKPFILSKLEC</sequence>
<keyword evidence="2" id="KW-1185">Reference proteome</keyword>
<evidence type="ECO:0000313" key="2">
    <source>
        <dbReference type="Proteomes" id="UP000320055"/>
    </source>
</evidence>
<reference evidence="1 2" key="1">
    <citation type="submission" date="2019-01" db="EMBL/GenBank/DDBJ databases">
        <authorList>
            <person name="Brito A."/>
        </authorList>
    </citation>
    <scope>NUCLEOTIDE SEQUENCE [LARGE SCALE GENOMIC DNA]</scope>
    <source>
        <strain evidence="1">1</strain>
    </source>
</reference>
<dbReference type="Proteomes" id="UP000320055">
    <property type="component" value="Unassembled WGS sequence"/>
</dbReference>
<dbReference type="AlphaFoldDB" id="A0A563W089"/>
<accession>A0A563W089</accession>
<evidence type="ECO:0000313" key="1">
    <source>
        <dbReference type="EMBL" id="VEP17099.1"/>
    </source>
</evidence>